<sequence length="67" mass="7326">MNGQNRKDVRAGLEVNIVLKQDQRSGKLTRGIVKDILTNSPNHPHGIKVRLADGQVGRVKQILSNGS</sequence>
<reference evidence="1" key="1">
    <citation type="submission" date="2020-09" db="EMBL/GenBank/DDBJ databases">
        <title>Draft Genome Sequence of Paenibacillus sp. WST5.</title>
        <authorList>
            <person name="Bao Z."/>
        </authorList>
    </citation>
    <scope>NUCLEOTIDE SEQUENCE</scope>
    <source>
        <strain evidence="1">WST5</strain>
    </source>
</reference>
<dbReference type="Pfam" id="PF09962">
    <property type="entry name" value="DUF2196"/>
    <property type="match status" value="1"/>
</dbReference>
<protein>
    <submittedName>
        <fullName evidence="1">YwbE family protein</fullName>
    </submittedName>
</protein>
<dbReference type="RefSeq" id="WP_188174074.1">
    <property type="nucleotide sequence ID" value="NZ_JACVVD010000003.1"/>
</dbReference>
<comment type="caution">
    <text evidence="1">The sequence shown here is derived from an EMBL/GenBank/DDBJ whole genome shotgun (WGS) entry which is preliminary data.</text>
</comment>
<gene>
    <name evidence="1" type="ORF">ICC18_09045</name>
</gene>
<dbReference type="NCBIfam" id="TIGR03833">
    <property type="entry name" value="YwbE family protein"/>
    <property type="match status" value="1"/>
</dbReference>
<dbReference type="PANTHER" id="PTHR40069:SF1">
    <property type="entry name" value="YWBE PROTEIN"/>
    <property type="match status" value="1"/>
</dbReference>
<dbReference type="PANTHER" id="PTHR40069">
    <property type="entry name" value="YWBE PROTEIN"/>
    <property type="match status" value="1"/>
</dbReference>
<organism evidence="1 2">
    <name type="scientific">Paenibacillus sedimenti</name>
    <dbReference type="NCBI Taxonomy" id="2770274"/>
    <lineage>
        <taxon>Bacteria</taxon>
        <taxon>Bacillati</taxon>
        <taxon>Bacillota</taxon>
        <taxon>Bacilli</taxon>
        <taxon>Bacillales</taxon>
        <taxon>Paenibacillaceae</taxon>
        <taxon>Paenibacillus</taxon>
    </lineage>
</organism>
<keyword evidence="2" id="KW-1185">Reference proteome</keyword>
<dbReference type="InterPro" id="IPR019240">
    <property type="entry name" value="DUF2196"/>
</dbReference>
<name>A0A926KMZ0_9BACL</name>
<proteinExistence type="predicted"/>
<evidence type="ECO:0000313" key="2">
    <source>
        <dbReference type="Proteomes" id="UP000650466"/>
    </source>
</evidence>
<dbReference type="EMBL" id="JACVVD010000003">
    <property type="protein sequence ID" value="MBD0380257.1"/>
    <property type="molecule type" value="Genomic_DNA"/>
</dbReference>
<dbReference type="AlphaFoldDB" id="A0A926KMZ0"/>
<accession>A0A926KMZ0</accession>
<dbReference type="Proteomes" id="UP000650466">
    <property type="component" value="Unassembled WGS sequence"/>
</dbReference>
<evidence type="ECO:0000313" key="1">
    <source>
        <dbReference type="EMBL" id="MBD0380257.1"/>
    </source>
</evidence>